<organism evidence="6 7">
    <name type="scientific">Roseospira goensis</name>
    <dbReference type="NCBI Taxonomy" id="391922"/>
    <lineage>
        <taxon>Bacteria</taxon>
        <taxon>Pseudomonadati</taxon>
        <taxon>Pseudomonadota</taxon>
        <taxon>Alphaproteobacteria</taxon>
        <taxon>Rhodospirillales</taxon>
        <taxon>Rhodospirillaceae</taxon>
        <taxon>Roseospira</taxon>
    </lineage>
</organism>
<evidence type="ECO:0000259" key="4">
    <source>
        <dbReference type="Pfam" id="PF25885"/>
    </source>
</evidence>
<dbReference type="Gene3D" id="2.40.420.20">
    <property type="match status" value="1"/>
</dbReference>
<dbReference type="GO" id="GO:0015562">
    <property type="term" value="F:efflux transmembrane transporter activity"/>
    <property type="evidence" value="ECO:0007669"/>
    <property type="project" value="TreeGrafter"/>
</dbReference>
<dbReference type="InterPro" id="IPR006143">
    <property type="entry name" value="RND_pump_MFP"/>
</dbReference>
<keyword evidence="7" id="KW-1185">Reference proteome</keyword>
<evidence type="ECO:0000259" key="5">
    <source>
        <dbReference type="Pfam" id="PF25967"/>
    </source>
</evidence>
<keyword evidence="2" id="KW-0175">Coiled coil</keyword>
<evidence type="ECO:0000256" key="2">
    <source>
        <dbReference type="SAM" id="Coils"/>
    </source>
</evidence>
<dbReference type="NCBIfam" id="TIGR01730">
    <property type="entry name" value="RND_mfp"/>
    <property type="match status" value="1"/>
</dbReference>
<dbReference type="PROSITE" id="PS51257">
    <property type="entry name" value="PROKAR_LIPOPROTEIN"/>
    <property type="match status" value="1"/>
</dbReference>
<name>A0A7W6RYM6_9PROT</name>
<protein>
    <submittedName>
        <fullName evidence="6">RND family efflux transporter MFP subunit</fullName>
    </submittedName>
</protein>
<gene>
    <name evidence="6" type="ORF">GGD88_001368</name>
</gene>
<dbReference type="Proteomes" id="UP000555728">
    <property type="component" value="Unassembled WGS sequence"/>
</dbReference>
<comment type="caution">
    <text evidence="6">The sequence shown here is derived from an EMBL/GenBank/DDBJ whole genome shotgun (WGS) entry which is preliminary data.</text>
</comment>
<keyword evidence="3" id="KW-0732">Signal</keyword>
<feature type="domain" description="Multidrug resistance protein MdtA-like C-terminal permuted SH3" evidence="5">
    <location>
        <begin position="302"/>
        <end position="352"/>
    </location>
</feature>
<dbReference type="InterPro" id="IPR058633">
    <property type="entry name" value="EmrA/FarA_HH"/>
</dbReference>
<dbReference type="SUPFAM" id="SSF111369">
    <property type="entry name" value="HlyD-like secretion proteins"/>
    <property type="match status" value="1"/>
</dbReference>
<evidence type="ECO:0000313" key="6">
    <source>
        <dbReference type="EMBL" id="MBB4285649.1"/>
    </source>
</evidence>
<accession>A0A7W6RYM6</accession>
<dbReference type="InterPro" id="IPR058627">
    <property type="entry name" value="MdtA-like_C"/>
</dbReference>
<dbReference type="PANTHER" id="PTHR30469:SF20">
    <property type="entry name" value="EFFLUX RND TRANSPORTER PERIPLASMIC ADAPTOR SUBUNIT"/>
    <property type="match status" value="1"/>
</dbReference>
<sequence>MSMRRGLLVLAGVLLPLALAACDDAPQQSAAARDPDMVRPARLAEARPADGTEVHAFAARTEAVQVVDLSFRVPGLLQDLPVNEGELVSAGSVIARLDPTDYERRVREAEVNLTSARQDFERKRQLVGQNAVSRQAFDDARNALDLAEVALEEAQQNLEYTILTAPFDAIVSRRLLESYTNVQAGQPVVRVQDVSEIRVSADIPEYLVALTRGDQAAAVEAVFPFLAERSFPLAFRELSTEANDVAQTYRIEFGMPRPEDVNILPGMTATLRARTVHAARPEGAVTIPPGALVPADPGSGAESNDAGFFVWVVAGPDGAVARRPVTVSDLTNDTAVVTAGLEPGDRVVTAGVHHLREGMRVRPLETE</sequence>
<dbReference type="Gene3D" id="2.40.50.100">
    <property type="match status" value="1"/>
</dbReference>
<dbReference type="AlphaFoldDB" id="A0A7W6RYM6"/>
<evidence type="ECO:0000256" key="3">
    <source>
        <dbReference type="SAM" id="SignalP"/>
    </source>
</evidence>
<dbReference type="Pfam" id="PF25967">
    <property type="entry name" value="RND-MFP_C"/>
    <property type="match status" value="1"/>
</dbReference>
<dbReference type="EMBL" id="JACIGI010000008">
    <property type="protein sequence ID" value="MBB4285649.1"/>
    <property type="molecule type" value="Genomic_DNA"/>
</dbReference>
<dbReference type="GO" id="GO:1990281">
    <property type="term" value="C:efflux pump complex"/>
    <property type="evidence" value="ECO:0007669"/>
    <property type="project" value="TreeGrafter"/>
</dbReference>
<dbReference type="Gene3D" id="1.10.287.470">
    <property type="entry name" value="Helix hairpin bin"/>
    <property type="match status" value="1"/>
</dbReference>
<evidence type="ECO:0000313" key="7">
    <source>
        <dbReference type="Proteomes" id="UP000555728"/>
    </source>
</evidence>
<feature type="chain" id="PRO_5031272151" evidence="3">
    <location>
        <begin position="21"/>
        <end position="367"/>
    </location>
</feature>
<feature type="coiled-coil region" evidence="2">
    <location>
        <begin position="106"/>
        <end position="157"/>
    </location>
</feature>
<proteinExistence type="inferred from homology"/>
<reference evidence="6 7" key="1">
    <citation type="submission" date="2020-08" db="EMBL/GenBank/DDBJ databases">
        <title>Genome sequencing of Purple Non-Sulfur Bacteria from various extreme environments.</title>
        <authorList>
            <person name="Mayer M."/>
        </authorList>
    </citation>
    <scope>NUCLEOTIDE SEQUENCE [LARGE SCALE GENOMIC DNA]</scope>
    <source>
        <strain evidence="6 7">JA135</strain>
    </source>
</reference>
<comment type="similarity">
    <text evidence="1">Belongs to the membrane fusion protein (MFP) (TC 8.A.1) family.</text>
</comment>
<dbReference type="Pfam" id="PF25885">
    <property type="entry name" value="HH_EMRA"/>
    <property type="match status" value="1"/>
</dbReference>
<evidence type="ECO:0000256" key="1">
    <source>
        <dbReference type="ARBA" id="ARBA00009477"/>
    </source>
</evidence>
<dbReference type="Gene3D" id="2.40.30.170">
    <property type="match status" value="1"/>
</dbReference>
<feature type="domain" description="Multidrug export protein EmrA/FarA alpha-helical hairpin" evidence="4">
    <location>
        <begin position="99"/>
        <end position="160"/>
    </location>
</feature>
<dbReference type="PANTHER" id="PTHR30469">
    <property type="entry name" value="MULTIDRUG RESISTANCE PROTEIN MDTA"/>
    <property type="match status" value="1"/>
</dbReference>
<feature type="signal peptide" evidence="3">
    <location>
        <begin position="1"/>
        <end position="20"/>
    </location>
</feature>
<dbReference type="RefSeq" id="WP_184433191.1">
    <property type="nucleotide sequence ID" value="NZ_JACIGI010000008.1"/>
</dbReference>